<proteinExistence type="predicted"/>
<evidence type="ECO:0000313" key="1">
    <source>
        <dbReference type="EMBL" id="TLP53582.1"/>
    </source>
</evidence>
<organism evidence="1 2">
    <name type="scientific">Microbispora triticiradicis</name>
    <dbReference type="NCBI Taxonomy" id="2200763"/>
    <lineage>
        <taxon>Bacteria</taxon>
        <taxon>Bacillati</taxon>
        <taxon>Actinomycetota</taxon>
        <taxon>Actinomycetes</taxon>
        <taxon>Streptosporangiales</taxon>
        <taxon>Streptosporangiaceae</taxon>
        <taxon>Microbispora</taxon>
    </lineage>
</organism>
<accession>A0A5R8YMN3</accession>
<comment type="caution">
    <text evidence="1">The sequence shown here is derived from an EMBL/GenBank/DDBJ whole genome shotgun (WGS) entry which is preliminary data.</text>
</comment>
<evidence type="ECO:0000313" key="2">
    <source>
        <dbReference type="Proteomes" id="UP000309033"/>
    </source>
</evidence>
<dbReference type="OrthoDB" id="3539051at2"/>
<name>A0A5R8YMN3_9ACTN</name>
<dbReference type="Proteomes" id="UP000309033">
    <property type="component" value="Unassembled WGS sequence"/>
</dbReference>
<dbReference type="EMBL" id="VANP01000015">
    <property type="protein sequence ID" value="TLP53582.1"/>
    <property type="molecule type" value="Genomic_DNA"/>
</dbReference>
<reference evidence="1" key="1">
    <citation type="submission" date="2019-05" db="EMBL/GenBank/DDBJ databases">
        <title>Isolation, diversity and antifungal activity of Actinobacteria from wheat.</title>
        <authorList>
            <person name="Yu B."/>
        </authorList>
    </citation>
    <scope>NUCLEOTIDE SEQUENCE [LARGE SCALE GENOMIC DNA]</scope>
    <source>
        <strain evidence="1">NEAU-HEGS1-5</strain>
    </source>
</reference>
<sequence>MTLVIGPDDPADPEWAEAASLPEVSALVRAGRTVLVTLPEDETEAIAAAAAYAWAGAGVFRTSHSATSHPAISHPATSHSVRQALDMTEALLGRRPPALTRRGLA</sequence>
<dbReference type="AlphaFoldDB" id="A0A5R8YMN3"/>
<keyword evidence="2" id="KW-1185">Reference proteome</keyword>
<protein>
    <submittedName>
        <fullName evidence="1">Uncharacterized protein</fullName>
    </submittedName>
</protein>
<gene>
    <name evidence="1" type="ORF">FED44_29575</name>
</gene>